<dbReference type="PATRIC" id="fig|445710.3.peg.144"/>
<evidence type="ECO:0000313" key="3">
    <source>
        <dbReference type="Proteomes" id="UP000077255"/>
    </source>
</evidence>
<feature type="region of interest" description="Disordered" evidence="1">
    <location>
        <begin position="189"/>
        <end position="214"/>
    </location>
</feature>
<dbReference type="STRING" id="445710.ATSB10_01460"/>
<feature type="compositionally biased region" description="Basic and acidic residues" evidence="1">
    <location>
        <begin position="197"/>
        <end position="214"/>
    </location>
</feature>
<dbReference type="Proteomes" id="UP000077255">
    <property type="component" value="Chromosome"/>
</dbReference>
<dbReference type="RefSeq" id="WP_063669968.1">
    <property type="nucleotide sequence ID" value="NZ_CP014841.1"/>
</dbReference>
<dbReference type="AlphaFoldDB" id="A0A160MWW8"/>
<evidence type="ECO:0000313" key="2">
    <source>
        <dbReference type="EMBL" id="AND67600.1"/>
    </source>
</evidence>
<sequence length="236" mass="26287">MDCLQKIGCAALVLAWLLPGKLLAGGYSEYENHQIWQLRLAAQRHAAQEAKDQCAWSPASPTTFSDQLSSIPEVPDQRLLLSIMAMIRLDQNARAIAVAMRDRKSSAWENVREVDAANLAGLKTIVSKYGFPTPRQVGDDAASAMLILVAHADSDPGFQKDVARKMDEEVAAGSLPTYYPAVLRSIRPRITGAPARPDGDPSPDDRGTYRTPKECYEHRYQDRFNAYIRRWYEPAP</sequence>
<name>A0A160MWW8_9GAMM</name>
<protein>
    <submittedName>
        <fullName evidence="2">Uncharacterized protein</fullName>
    </submittedName>
</protein>
<accession>A0A160MWW8</accession>
<proteinExistence type="predicted"/>
<reference evidence="2 3" key="1">
    <citation type="submission" date="2016-02" db="EMBL/GenBank/DDBJ databases">
        <title>Complete genome sequencing and analysis of ATSB10, Dyella thiooxydans isolated from rhizosphere soil of sunflower (Helianthus annuus L.).</title>
        <authorList>
            <person name="Lee Y."/>
            <person name="Hwangbo K."/>
            <person name="Chung H."/>
            <person name="Yoo J."/>
            <person name="Kim K.Y."/>
            <person name="Sa T.M."/>
            <person name="Um Y."/>
            <person name="Madhaiyan M."/>
        </authorList>
    </citation>
    <scope>NUCLEOTIDE SEQUENCE [LARGE SCALE GENOMIC DNA]</scope>
    <source>
        <strain evidence="2 3">ATSB10</strain>
    </source>
</reference>
<dbReference type="OrthoDB" id="2989458at2"/>
<keyword evidence="3" id="KW-1185">Reference proteome</keyword>
<dbReference type="KEGG" id="dtx:ATSB10_01460"/>
<evidence type="ECO:0000256" key="1">
    <source>
        <dbReference type="SAM" id="MobiDB-lite"/>
    </source>
</evidence>
<dbReference type="EMBL" id="CP014841">
    <property type="protein sequence ID" value="AND67600.1"/>
    <property type="molecule type" value="Genomic_DNA"/>
</dbReference>
<organism evidence="2 3">
    <name type="scientific">Dyella thiooxydans</name>
    <dbReference type="NCBI Taxonomy" id="445710"/>
    <lineage>
        <taxon>Bacteria</taxon>
        <taxon>Pseudomonadati</taxon>
        <taxon>Pseudomonadota</taxon>
        <taxon>Gammaproteobacteria</taxon>
        <taxon>Lysobacterales</taxon>
        <taxon>Rhodanobacteraceae</taxon>
        <taxon>Dyella</taxon>
    </lineage>
</organism>
<gene>
    <name evidence="2" type="ORF">ATSB10_01460</name>
</gene>